<protein>
    <submittedName>
        <fullName evidence="2">DUF1294 domain-containing protein</fullName>
    </submittedName>
</protein>
<dbReference type="InterPro" id="IPR010718">
    <property type="entry name" value="DUF1294"/>
</dbReference>
<dbReference type="EMBL" id="JBHUEH010000016">
    <property type="protein sequence ID" value="MFD1886798.1"/>
    <property type="molecule type" value="Genomic_DNA"/>
</dbReference>
<feature type="transmembrane region" description="Helical" evidence="1">
    <location>
        <begin position="43"/>
        <end position="59"/>
    </location>
</feature>
<keyword evidence="1" id="KW-0812">Transmembrane</keyword>
<name>A0ABW4RKT4_9BACL</name>
<evidence type="ECO:0000313" key="3">
    <source>
        <dbReference type="Proteomes" id="UP001597233"/>
    </source>
</evidence>
<comment type="caution">
    <text evidence="2">The sequence shown here is derived from an EMBL/GenBank/DDBJ whole genome shotgun (WGS) entry which is preliminary data.</text>
</comment>
<proteinExistence type="predicted"/>
<keyword evidence="3" id="KW-1185">Reference proteome</keyword>
<keyword evidence="1" id="KW-1133">Transmembrane helix</keyword>
<dbReference type="Proteomes" id="UP001597233">
    <property type="component" value="Unassembled WGS sequence"/>
</dbReference>
<evidence type="ECO:0000313" key="2">
    <source>
        <dbReference type="EMBL" id="MFD1886798.1"/>
    </source>
</evidence>
<reference evidence="3" key="1">
    <citation type="journal article" date="2019" name="Int. J. Syst. Evol. Microbiol.">
        <title>The Global Catalogue of Microorganisms (GCM) 10K type strain sequencing project: providing services to taxonomists for standard genome sequencing and annotation.</title>
        <authorList>
            <consortium name="The Broad Institute Genomics Platform"/>
            <consortium name="The Broad Institute Genome Sequencing Center for Infectious Disease"/>
            <person name="Wu L."/>
            <person name="Ma J."/>
        </authorList>
    </citation>
    <scope>NUCLEOTIDE SEQUENCE [LARGE SCALE GENOMIC DNA]</scope>
    <source>
        <strain evidence="3">CCUG 54950</strain>
    </source>
</reference>
<gene>
    <name evidence="2" type="ORF">ACFSC9_14810</name>
</gene>
<evidence type="ECO:0000256" key="1">
    <source>
        <dbReference type="SAM" id="Phobius"/>
    </source>
</evidence>
<accession>A0ABW4RKT4</accession>
<keyword evidence="1" id="KW-0472">Membrane</keyword>
<organism evidence="2 3">
    <name type="scientific">Paenibacillus wenxiniae</name>
    <dbReference type="NCBI Taxonomy" id="1636843"/>
    <lineage>
        <taxon>Bacteria</taxon>
        <taxon>Bacillati</taxon>
        <taxon>Bacillota</taxon>
        <taxon>Bacilli</taxon>
        <taxon>Bacillales</taxon>
        <taxon>Paenibacillaceae</taxon>
        <taxon>Paenibacillus</taxon>
    </lineage>
</organism>
<feature type="transmembrane region" description="Helical" evidence="1">
    <location>
        <begin position="6"/>
        <end position="22"/>
    </location>
</feature>
<dbReference type="Pfam" id="PF06961">
    <property type="entry name" value="DUF1294"/>
    <property type="match status" value="1"/>
</dbReference>
<feature type="transmembrane region" description="Helical" evidence="1">
    <location>
        <begin position="71"/>
        <end position="94"/>
    </location>
</feature>
<sequence>MMIEQILDIWLVVINVIAYSTMSLDKSRAVRGRSRQRIPEKRLFTLAAIGGAVGIWIAMLTRRHKTKHRSFVIGVPALLVLNVLVYGYIFYFLLRG</sequence>